<evidence type="ECO:0000313" key="5">
    <source>
        <dbReference type="Proteomes" id="UP000033428"/>
    </source>
</evidence>
<reference evidence="3 5" key="1">
    <citation type="submission" date="2015-02" db="EMBL/GenBank/DDBJ databases">
        <title>Single-cell genomics of uncultivated deep-branching MTB reveals a conserved set of magnetosome genes.</title>
        <authorList>
            <person name="Kolinko S."/>
            <person name="Richter M."/>
            <person name="Glockner F.O."/>
            <person name="Brachmann A."/>
            <person name="Schuler D."/>
        </authorList>
    </citation>
    <scope>NUCLEOTIDE SEQUENCE [LARGE SCALE GENOMIC DNA]</scope>
    <source>
        <strain evidence="3">SKK-01</strain>
    </source>
</reference>
<comment type="caution">
    <text evidence="3">The sequence shown here is derived from an EMBL/GenBank/DDBJ whole genome shotgun (WGS) entry which is preliminary data.</text>
</comment>
<organism evidence="3 5">
    <name type="scientific">Candidatus Omnitrophus magneticus</name>
    <dbReference type="NCBI Taxonomy" id="1609969"/>
    <lineage>
        <taxon>Bacteria</taxon>
        <taxon>Pseudomonadati</taxon>
        <taxon>Candidatus Omnitrophota</taxon>
        <taxon>Candidatus Omnitrophus</taxon>
    </lineage>
</organism>
<sequence length="59" mass="6983">MQVVWKKRGWVLCPSSFFVFTRKTAFVPTIPASQNFLNYIERVTTLLLVIRKHLTFPQQ</sequence>
<dbReference type="AlphaFoldDB" id="A0A0F0CN06"/>
<evidence type="ECO:0000313" key="1">
    <source>
        <dbReference type="EMBL" id="KJJ83653.1"/>
    </source>
</evidence>
<gene>
    <name evidence="4" type="ORF">OMAG_001378</name>
    <name evidence="3" type="ORF">OMAG_001423</name>
    <name evidence="2" type="ORF">OMAG_001685</name>
    <name evidence="1" type="ORF">OMAG_002478</name>
</gene>
<evidence type="ECO:0000313" key="2">
    <source>
        <dbReference type="EMBL" id="KJJ84448.1"/>
    </source>
</evidence>
<keyword evidence="5" id="KW-1185">Reference proteome</keyword>
<protein>
    <submittedName>
        <fullName evidence="3">Uncharacterized protein</fullName>
    </submittedName>
</protein>
<evidence type="ECO:0000313" key="4">
    <source>
        <dbReference type="EMBL" id="KJJ84753.1"/>
    </source>
</evidence>
<proteinExistence type="predicted"/>
<dbReference type="EMBL" id="JYNY01000282">
    <property type="protein sequence ID" value="KJJ84708.1"/>
    <property type="molecule type" value="Genomic_DNA"/>
</dbReference>
<evidence type="ECO:0000313" key="3">
    <source>
        <dbReference type="EMBL" id="KJJ84708.1"/>
    </source>
</evidence>
<dbReference type="EMBL" id="JYNY01000353">
    <property type="protein sequence ID" value="KJJ84448.1"/>
    <property type="molecule type" value="Genomic_DNA"/>
</dbReference>
<dbReference type="EMBL" id="JYNY01000513">
    <property type="protein sequence ID" value="KJJ83653.1"/>
    <property type="molecule type" value="Genomic_DNA"/>
</dbReference>
<dbReference type="EMBL" id="JYNY01000269">
    <property type="protein sequence ID" value="KJJ84753.1"/>
    <property type="molecule type" value="Genomic_DNA"/>
</dbReference>
<accession>A0A0F0CN06</accession>
<name>A0A0F0CN06_9BACT</name>
<dbReference type="Proteomes" id="UP000033428">
    <property type="component" value="Unassembled WGS sequence"/>
</dbReference>